<feature type="transmembrane region" description="Helical" evidence="1">
    <location>
        <begin position="110"/>
        <end position="135"/>
    </location>
</feature>
<protein>
    <submittedName>
        <fullName evidence="2">Uncharacterized protein</fullName>
    </submittedName>
</protein>
<dbReference type="Proteomes" id="UP000265618">
    <property type="component" value="Unassembled WGS sequence"/>
</dbReference>
<evidence type="ECO:0000256" key="1">
    <source>
        <dbReference type="SAM" id="Phobius"/>
    </source>
</evidence>
<evidence type="ECO:0000313" key="2">
    <source>
        <dbReference type="EMBL" id="GIQ87435.1"/>
    </source>
</evidence>
<reference evidence="2 3" key="1">
    <citation type="journal article" date="2018" name="PLoS ONE">
        <title>The draft genome of Kipferlia bialata reveals reductive genome evolution in fornicate parasites.</title>
        <authorList>
            <person name="Tanifuji G."/>
            <person name="Takabayashi S."/>
            <person name="Kume K."/>
            <person name="Takagi M."/>
            <person name="Nakayama T."/>
            <person name="Kamikawa R."/>
            <person name="Inagaki Y."/>
            <person name="Hashimoto T."/>
        </authorList>
    </citation>
    <scope>NUCLEOTIDE SEQUENCE [LARGE SCALE GENOMIC DNA]</scope>
    <source>
        <strain evidence="2">NY0173</strain>
    </source>
</reference>
<keyword evidence="1" id="KW-0472">Membrane</keyword>
<dbReference type="AlphaFoldDB" id="A0A9K3GMB2"/>
<feature type="transmembrane region" description="Helical" evidence="1">
    <location>
        <begin position="56"/>
        <end position="77"/>
    </location>
</feature>
<keyword evidence="1" id="KW-1133">Transmembrane helix</keyword>
<dbReference type="EMBL" id="BDIP01003229">
    <property type="protein sequence ID" value="GIQ87435.1"/>
    <property type="molecule type" value="Genomic_DNA"/>
</dbReference>
<name>A0A9K3GMB2_9EUKA</name>
<accession>A0A9K3GMB2</accession>
<gene>
    <name evidence="2" type="ORF">KIPB_009472</name>
</gene>
<keyword evidence="3" id="KW-1185">Reference proteome</keyword>
<feature type="transmembrane region" description="Helical" evidence="1">
    <location>
        <begin position="16"/>
        <end position="35"/>
    </location>
</feature>
<keyword evidence="1" id="KW-0812">Transmembrane</keyword>
<proteinExistence type="predicted"/>
<comment type="caution">
    <text evidence="2">The sequence shown here is derived from an EMBL/GenBank/DDBJ whole genome shotgun (WGS) entry which is preliminary data.</text>
</comment>
<sequence>IFGLCIGGSAADPHTFIILIYGMTAVSLSWLYIAAAGSFSSGTLGIEASLLDIKKSIMGGACASATGGYSIAIVLMFRSWDNILDGESIVDVAVDLLKTSSHVTLRGAGILLGFMLSSAMAYPFAVESIVGALLIRGNTLRYRARQRYLEAEVRYVRVRAQRLKSHVVLEHIIIPKTEPNSPRSYGSSSN</sequence>
<evidence type="ECO:0000313" key="3">
    <source>
        <dbReference type="Proteomes" id="UP000265618"/>
    </source>
</evidence>
<organism evidence="2 3">
    <name type="scientific">Kipferlia bialata</name>
    <dbReference type="NCBI Taxonomy" id="797122"/>
    <lineage>
        <taxon>Eukaryota</taxon>
        <taxon>Metamonada</taxon>
        <taxon>Carpediemonas-like organisms</taxon>
        <taxon>Kipferlia</taxon>
    </lineage>
</organism>
<feature type="non-terminal residue" evidence="2">
    <location>
        <position position="1"/>
    </location>
</feature>